<evidence type="ECO:0000313" key="1">
    <source>
        <dbReference type="EMBL" id="KKN95713.1"/>
    </source>
</evidence>
<dbReference type="AlphaFoldDB" id="A0A0F9XTT5"/>
<sequence>MSTIIDQKFETITVKSDADEIQSLLEEADLLIGLNTYVTEINTSTIEELEAEIAYLRDTPKNVSEYEPWDMGELR</sequence>
<name>A0A0F9XTT5_9ZZZZ</name>
<reference evidence="1" key="1">
    <citation type="journal article" date="2015" name="Nature">
        <title>Complex archaea that bridge the gap between prokaryotes and eukaryotes.</title>
        <authorList>
            <person name="Spang A."/>
            <person name="Saw J.H."/>
            <person name="Jorgensen S.L."/>
            <person name="Zaremba-Niedzwiedzka K."/>
            <person name="Martijn J."/>
            <person name="Lind A.E."/>
            <person name="van Eijk R."/>
            <person name="Schleper C."/>
            <person name="Guy L."/>
            <person name="Ettema T.J."/>
        </authorList>
    </citation>
    <scope>NUCLEOTIDE SEQUENCE</scope>
</reference>
<proteinExistence type="predicted"/>
<dbReference type="EMBL" id="LAZR01000069">
    <property type="protein sequence ID" value="KKN95713.1"/>
    <property type="molecule type" value="Genomic_DNA"/>
</dbReference>
<comment type="caution">
    <text evidence="1">The sequence shown here is derived from an EMBL/GenBank/DDBJ whole genome shotgun (WGS) entry which is preliminary data.</text>
</comment>
<organism evidence="1">
    <name type="scientific">marine sediment metagenome</name>
    <dbReference type="NCBI Taxonomy" id="412755"/>
    <lineage>
        <taxon>unclassified sequences</taxon>
        <taxon>metagenomes</taxon>
        <taxon>ecological metagenomes</taxon>
    </lineage>
</organism>
<gene>
    <name evidence="1" type="ORF">LCGC14_0175820</name>
</gene>
<accession>A0A0F9XTT5</accession>
<protein>
    <submittedName>
        <fullName evidence="1">Uncharacterized protein</fullName>
    </submittedName>
</protein>